<accession>A0A2T5EMQ2</accession>
<dbReference type="Pfam" id="PF01872">
    <property type="entry name" value="RibD_C"/>
    <property type="match status" value="1"/>
</dbReference>
<evidence type="ECO:0000313" key="3">
    <source>
        <dbReference type="Proteomes" id="UP000244080"/>
    </source>
</evidence>
<dbReference type="InterPro" id="IPR024072">
    <property type="entry name" value="DHFR-like_dom_sf"/>
</dbReference>
<organism evidence="2 3">
    <name type="scientific">Vibrio splendidus</name>
    <dbReference type="NCBI Taxonomy" id="29497"/>
    <lineage>
        <taxon>Bacteria</taxon>
        <taxon>Pseudomonadati</taxon>
        <taxon>Pseudomonadota</taxon>
        <taxon>Gammaproteobacteria</taxon>
        <taxon>Vibrionales</taxon>
        <taxon>Vibrionaceae</taxon>
        <taxon>Vibrio</taxon>
    </lineage>
</organism>
<feature type="domain" description="Bacterial bifunctional deaminase-reductase C-terminal" evidence="1">
    <location>
        <begin position="15"/>
        <end position="179"/>
    </location>
</feature>
<evidence type="ECO:0000313" key="2">
    <source>
        <dbReference type="EMBL" id="PTP22166.1"/>
    </source>
</evidence>
<gene>
    <name evidence="2" type="ORF">CWO36_03455</name>
</gene>
<dbReference type="InterPro" id="IPR050765">
    <property type="entry name" value="Riboflavin_Biosynth_HTPR"/>
</dbReference>
<comment type="caution">
    <text evidence="2">The sequence shown here is derived from an EMBL/GenBank/DDBJ whole genome shotgun (WGS) entry which is preliminary data.</text>
</comment>
<dbReference type="SUPFAM" id="SSF53597">
    <property type="entry name" value="Dihydrofolate reductase-like"/>
    <property type="match status" value="1"/>
</dbReference>
<reference evidence="2 3" key="1">
    <citation type="submission" date="2017-11" db="EMBL/GenBank/DDBJ databases">
        <title>Population delineation of vibrios coincides with oyster pathogenicity.</title>
        <authorList>
            <person name="Bruto M."/>
            <person name="Labreuche Y."/>
            <person name="James A."/>
            <person name="Piel D."/>
            <person name="Chenivesse S."/>
            <person name="Petton B."/>
            <person name="Polz M.F."/>
            <person name="Le Roux F."/>
        </authorList>
    </citation>
    <scope>NUCLEOTIDE SEQUENCE [LARGE SCALE GENOMIC DNA]</scope>
    <source>
        <strain evidence="2 3">1F_55</strain>
    </source>
</reference>
<dbReference type="GO" id="GO:0008703">
    <property type="term" value="F:5-amino-6-(5-phosphoribosylamino)uracil reductase activity"/>
    <property type="evidence" value="ECO:0007669"/>
    <property type="project" value="InterPro"/>
</dbReference>
<sequence>MPSFSSLSELKMSNIVFIATSLDGYIADKQGGLDWLQAIPNPNGDDMGYNAHTDRIDALVMGRNTMDMVLSFGIDWPYSKPVYVLSNTLNEVPQELEGKVFLMKGELKQIVADLNNKGLKNLYIDGGITIQNFMKEDLIDELIISTIPVVLGGGSPLFGDLVSPVDFTLKGVTTYLDEIVQTHYLRKR</sequence>
<dbReference type="GO" id="GO:0009231">
    <property type="term" value="P:riboflavin biosynthetic process"/>
    <property type="evidence" value="ECO:0007669"/>
    <property type="project" value="InterPro"/>
</dbReference>
<evidence type="ECO:0000259" key="1">
    <source>
        <dbReference type="Pfam" id="PF01872"/>
    </source>
</evidence>
<dbReference type="AlphaFoldDB" id="A0A2T5EMQ2"/>
<dbReference type="RefSeq" id="WP_017087634.1">
    <property type="nucleotide sequence ID" value="NZ_CAWNXN010000008.1"/>
</dbReference>
<dbReference type="Proteomes" id="UP000244080">
    <property type="component" value="Unassembled WGS sequence"/>
</dbReference>
<name>A0A2T5EMQ2_VIBSP</name>
<proteinExistence type="predicted"/>
<protein>
    <submittedName>
        <fullName evidence="2">Dihydrofolate reductase</fullName>
    </submittedName>
</protein>
<dbReference type="PANTHER" id="PTHR38011">
    <property type="entry name" value="DIHYDROFOLATE REDUCTASE FAMILY PROTEIN (AFU_ORTHOLOGUE AFUA_8G06820)"/>
    <property type="match status" value="1"/>
</dbReference>
<dbReference type="Gene3D" id="3.40.430.10">
    <property type="entry name" value="Dihydrofolate Reductase, subunit A"/>
    <property type="match status" value="1"/>
</dbReference>
<dbReference type="InterPro" id="IPR002734">
    <property type="entry name" value="RibDG_C"/>
</dbReference>
<dbReference type="EMBL" id="PIGA01000004">
    <property type="protein sequence ID" value="PTP22166.1"/>
    <property type="molecule type" value="Genomic_DNA"/>
</dbReference>
<dbReference type="PANTHER" id="PTHR38011:SF11">
    <property type="entry name" value="2,5-DIAMINO-6-RIBOSYLAMINO-4(3H)-PYRIMIDINONE 5'-PHOSPHATE REDUCTASE"/>
    <property type="match status" value="1"/>
</dbReference>